<gene>
    <name evidence="2" type="ORF">SDC9_167856</name>
</gene>
<comment type="caution">
    <text evidence="2">The sequence shown here is derived from an EMBL/GenBank/DDBJ whole genome shotgun (WGS) entry which is preliminary data.</text>
</comment>
<dbReference type="Gene3D" id="3.60.40.10">
    <property type="entry name" value="PPM-type phosphatase domain"/>
    <property type="match status" value="1"/>
</dbReference>
<sequence length="87" mass="9559">MDKADIEVHKKKLKHGDVVIMLSDGVLDYDDESCGKVDCVLDYICRNEGLTPRDLAEGIVEEAKKLSGNKVKDDMTVVVSKIYSAAS</sequence>
<evidence type="ECO:0000259" key="1">
    <source>
        <dbReference type="Pfam" id="PF07228"/>
    </source>
</evidence>
<organism evidence="2">
    <name type="scientific">bioreactor metagenome</name>
    <dbReference type="NCBI Taxonomy" id="1076179"/>
    <lineage>
        <taxon>unclassified sequences</taxon>
        <taxon>metagenomes</taxon>
        <taxon>ecological metagenomes</taxon>
    </lineage>
</organism>
<protein>
    <recommendedName>
        <fullName evidence="1">PPM-type phosphatase domain-containing protein</fullName>
    </recommendedName>
</protein>
<feature type="domain" description="PPM-type phosphatase" evidence="1">
    <location>
        <begin position="2"/>
        <end position="82"/>
    </location>
</feature>
<name>A0A645G0W3_9ZZZZ</name>
<dbReference type="EMBL" id="VSSQ01068250">
    <property type="protein sequence ID" value="MPN20477.1"/>
    <property type="molecule type" value="Genomic_DNA"/>
</dbReference>
<accession>A0A645G0W3</accession>
<evidence type="ECO:0000313" key="2">
    <source>
        <dbReference type="EMBL" id="MPN20477.1"/>
    </source>
</evidence>
<dbReference type="AlphaFoldDB" id="A0A645G0W3"/>
<reference evidence="2" key="1">
    <citation type="submission" date="2019-08" db="EMBL/GenBank/DDBJ databases">
        <authorList>
            <person name="Kucharzyk K."/>
            <person name="Murdoch R.W."/>
            <person name="Higgins S."/>
            <person name="Loffler F."/>
        </authorList>
    </citation>
    <scope>NUCLEOTIDE SEQUENCE</scope>
</reference>
<dbReference type="Pfam" id="PF07228">
    <property type="entry name" value="SpoIIE"/>
    <property type="match status" value="1"/>
</dbReference>
<dbReference type="InterPro" id="IPR001932">
    <property type="entry name" value="PPM-type_phosphatase-like_dom"/>
</dbReference>
<dbReference type="InterPro" id="IPR036457">
    <property type="entry name" value="PPM-type-like_dom_sf"/>
</dbReference>
<dbReference type="SUPFAM" id="SSF81606">
    <property type="entry name" value="PP2C-like"/>
    <property type="match status" value="1"/>
</dbReference>
<proteinExistence type="predicted"/>